<dbReference type="Proteomes" id="UP000009026">
    <property type="component" value="Chromosome"/>
</dbReference>
<dbReference type="Gene3D" id="1.25.40.10">
    <property type="entry name" value="Tetratricopeptide repeat domain"/>
    <property type="match status" value="1"/>
</dbReference>
<dbReference type="KEGG" id="mym:A176_001611"/>
<name>A0A0H4WPL1_9BACT</name>
<dbReference type="eggNOG" id="COG4235">
    <property type="taxonomic scope" value="Bacteria"/>
</dbReference>
<dbReference type="AlphaFoldDB" id="A0A0H4WPL1"/>
<gene>
    <name evidence="1" type="ORF">A176_001611</name>
</gene>
<evidence type="ECO:0000313" key="1">
    <source>
        <dbReference type="EMBL" id="AKQ64699.1"/>
    </source>
</evidence>
<dbReference type="SUPFAM" id="SSF48452">
    <property type="entry name" value="TPR-like"/>
    <property type="match status" value="1"/>
</dbReference>
<evidence type="ECO:0000313" key="2">
    <source>
        <dbReference type="Proteomes" id="UP000009026"/>
    </source>
</evidence>
<protein>
    <submittedName>
        <fullName evidence="1">Uncharacterized protein</fullName>
    </submittedName>
</protein>
<dbReference type="EMBL" id="CP012109">
    <property type="protein sequence ID" value="AKQ64699.1"/>
    <property type="molecule type" value="Genomic_DNA"/>
</dbReference>
<reference evidence="1 2" key="1">
    <citation type="journal article" date="2016" name="PLoS ONE">
        <title>Complete Genome Sequence and Comparative Genomics of a Novel Myxobacterium Myxococcus hansupus.</title>
        <authorList>
            <person name="Sharma G."/>
            <person name="Narwani T."/>
            <person name="Subramanian S."/>
        </authorList>
    </citation>
    <scope>NUCLEOTIDE SEQUENCE [LARGE SCALE GENOMIC DNA]</scope>
    <source>
        <strain evidence="2">mixupus</strain>
    </source>
</reference>
<keyword evidence="2" id="KW-1185">Reference proteome</keyword>
<dbReference type="PATRIC" id="fig|1297742.4.peg.1627"/>
<proteinExistence type="predicted"/>
<dbReference type="STRING" id="1297742.A176_001611"/>
<sequence>MQSAHFRIQTNLSPEAATTTAMELEKHRRALLLAWGPDFDPPGTVEVILLRNLHELGEFTQGHAAGFAGTTERGPLLVMGGNGYLLEDSPDLRLQTHELAHYLSKFVLLRQPRWLAEGLAQYLETAHIKPSTNEVVLGRASGWDLGYVREHGWLDVSEMWAWDQKGQMSKSDVQWHYASSWLWVHYLFNIHPERMEDFQLRLARAEDPKKAWEASFQGVKDLQGELRTYVTSGRYSVLTMPLPPVPTLVDVRPMEPADVHAVRALLYLRSPGERTWEQRLENAKREVAQGLKEEPTNVAATILAARMGDGEVALEAVRAVVKAHPDNGYAWDLLASQLRGAAEMKEIEDARKRAAELLPDDANLLNNLAWHYAMTREPAKGLPAAARAVALAPGDSSILDTHASLLFQLDRCPEALGLQRRAMDMLHERAPDATRQELNQRLQRYQAHCGGTAPAATK</sequence>
<organism evidence="1 2">
    <name type="scientific">Pseudomyxococcus hansupus</name>
    <dbReference type="NCBI Taxonomy" id="1297742"/>
    <lineage>
        <taxon>Bacteria</taxon>
        <taxon>Pseudomonadati</taxon>
        <taxon>Myxococcota</taxon>
        <taxon>Myxococcia</taxon>
        <taxon>Myxococcales</taxon>
        <taxon>Cystobacterineae</taxon>
        <taxon>Myxococcaceae</taxon>
        <taxon>Pseudomyxococcus</taxon>
    </lineage>
</organism>
<accession>A0A0H4WPL1</accession>
<dbReference type="InterPro" id="IPR011990">
    <property type="entry name" value="TPR-like_helical_dom_sf"/>
</dbReference>